<proteinExistence type="predicted"/>
<keyword evidence="2" id="KW-1185">Reference proteome</keyword>
<evidence type="ECO:0000313" key="2">
    <source>
        <dbReference type="Proteomes" id="UP000242469"/>
    </source>
</evidence>
<dbReference type="RefSeq" id="WP_175527717.1">
    <property type="nucleotide sequence ID" value="NZ_FNRJ01000026.1"/>
</dbReference>
<dbReference type="Proteomes" id="UP000242469">
    <property type="component" value="Unassembled WGS sequence"/>
</dbReference>
<dbReference type="EMBL" id="FNRJ01000026">
    <property type="protein sequence ID" value="SEB16090.1"/>
    <property type="molecule type" value="Genomic_DNA"/>
</dbReference>
<name>A0A1H4H405_9GAMM</name>
<protein>
    <submittedName>
        <fullName evidence="1">Uncharacterized protein</fullName>
    </submittedName>
</protein>
<organism evidence="1 2">
    <name type="scientific">Marinobacterium iners DSM 11526</name>
    <dbReference type="NCBI Taxonomy" id="1122198"/>
    <lineage>
        <taxon>Bacteria</taxon>
        <taxon>Pseudomonadati</taxon>
        <taxon>Pseudomonadota</taxon>
        <taxon>Gammaproteobacteria</taxon>
        <taxon>Oceanospirillales</taxon>
        <taxon>Oceanospirillaceae</taxon>
        <taxon>Marinobacterium</taxon>
    </lineage>
</organism>
<dbReference type="AlphaFoldDB" id="A0A1H4H405"/>
<gene>
    <name evidence="1" type="ORF">SAMN02745729_1268</name>
</gene>
<reference evidence="2" key="1">
    <citation type="submission" date="2016-10" db="EMBL/GenBank/DDBJ databases">
        <authorList>
            <person name="Varghese N."/>
            <person name="Submissions S."/>
        </authorList>
    </citation>
    <scope>NUCLEOTIDE SEQUENCE [LARGE SCALE GENOMIC DNA]</scope>
    <source>
        <strain evidence="2">DSM 11526</strain>
    </source>
</reference>
<accession>A0A1H4H405</accession>
<evidence type="ECO:0000313" key="1">
    <source>
        <dbReference type="EMBL" id="SEB16090.1"/>
    </source>
</evidence>
<sequence>MTKPTFDMDAAFQALREGKDLTGPHTCRRWHRMHSLLVRRAHRNRIGVHTVLG</sequence>